<evidence type="ECO:0000313" key="10">
    <source>
        <dbReference type="EMBL" id="OCH92435.1"/>
    </source>
</evidence>
<dbReference type="PIRSF" id="PIRSF036292">
    <property type="entry name" value="Prenylcysteine_oxidase"/>
    <property type="match status" value="1"/>
</dbReference>
<evidence type="ECO:0000259" key="9">
    <source>
        <dbReference type="Pfam" id="PF07156"/>
    </source>
</evidence>
<keyword evidence="3" id="KW-0285">Flavoprotein</keyword>
<proteinExistence type="inferred from homology"/>
<accession>A0A8E2B242</accession>
<reference evidence="10 11" key="1">
    <citation type="submission" date="2016-07" db="EMBL/GenBank/DDBJ databases">
        <title>Draft genome of the white-rot fungus Obba rivulosa 3A-2.</title>
        <authorList>
            <consortium name="DOE Joint Genome Institute"/>
            <person name="Miettinen O."/>
            <person name="Riley R."/>
            <person name="Acob R."/>
            <person name="Barry K."/>
            <person name="Cullen D."/>
            <person name="De Vries R."/>
            <person name="Hainaut M."/>
            <person name="Hatakka A."/>
            <person name="Henrissat B."/>
            <person name="Hilden K."/>
            <person name="Kuo R."/>
            <person name="Labutti K."/>
            <person name="Lipzen A."/>
            <person name="Makela M.R."/>
            <person name="Sandor L."/>
            <person name="Spatafora J.W."/>
            <person name="Grigoriev I.V."/>
            <person name="Hibbett D.S."/>
        </authorList>
    </citation>
    <scope>NUCLEOTIDE SEQUENCE [LARGE SCALE GENOMIC DNA]</scope>
    <source>
        <strain evidence="10 11">3A-2</strain>
    </source>
</reference>
<dbReference type="InterPro" id="IPR017046">
    <property type="entry name" value="Prenylcysteine_Oxase1"/>
</dbReference>
<dbReference type="PANTHER" id="PTHR15944:SF0">
    <property type="entry name" value="PRENYLCYSTEINE LYASE DOMAIN-CONTAINING PROTEIN"/>
    <property type="match status" value="1"/>
</dbReference>
<dbReference type="InterPro" id="IPR036188">
    <property type="entry name" value="FAD/NAD-bd_sf"/>
</dbReference>
<dbReference type="AlphaFoldDB" id="A0A8E2B242"/>
<evidence type="ECO:0000256" key="7">
    <source>
        <dbReference type="ARBA" id="ARBA00023180"/>
    </source>
</evidence>
<dbReference type="GO" id="GO:0030328">
    <property type="term" value="P:prenylcysteine catabolic process"/>
    <property type="evidence" value="ECO:0007669"/>
    <property type="project" value="InterPro"/>
</dbReference>
<dbReference type="SUPFAM" id="SSF51905">
    <property type="entry name" value="FAD/NAD(P)-binding domain"/>
    <property type="match status" value="1"/>
</dbReference>
<dbReference type="OrthoDB" id="437369at2759"/>
<keyword evidence="5" id="KW-0274">FAD</keyword>
<dbReference type="Pfam" id="PF13450">
    <property type="entry name" value="NAD_binding_8"/>
    <property type="match status" value="1"/>
</dbReference>
<keyword evidence="6" id="KW-0560">Oxidoreductase</keyword>
<comment type="similarity">
    <text evidence="2">Belongs to the prenylcysteine oxidase family.</text>
</comment>
<feature type="signal peptide" evidence="8">
    <location>
        <begin position="1"/>
        <end position="17"/>
    </location>
</feature>
<evidence type="ECO:0000256" key="4">
    <source>
        <dbReference type="ARBA" id="ARBA00022729"/>
    </source>
</evidence>
<evidence type="ECO:0000256" key="2">
    <source>
        <dbReference type="ARBA" id="ARBA00009967"/>
    </source>
</evidence>
<name>A0A8E2B242_9APHY</name>
<keyword evidence="11" id="KW-1185">Reference proteome</keyword>
<dbReference type="Gene3D" id="3.50.50.60">
    <property type="entry name" value="FAD/NAD(P)-binding domain"/>
    <property type="match status" value="1"/>
</dbReference>
<evidence type="ECO:0000313" key="11">
    <source>
        <dbReference type="Proteomes" id="UP000250043"/>
    </source>
</evidence>
<keyword evidence="7" id="KW-0325">Glycoprotein</keyword>
<organism evidence="10 11">
    <name type="scientific">Obba rivulosa</name>
    <dbReference type="NCBI Taxonomy" id="1052685"/>
    <lineage>
        <taxon>Eukaryota</taxon>
        <taxon>Fungi</taxon>
        <taxon>Dikarya</taxon>
        <taxon>Basidiomycota</taxon>
        <taxon>Agaricomycotina</taxon>
        <taxon>Agaricomycetes</taxon>
        <taxon>Polyporales</taxon>
        <taxon>Gelatoporiaceae</taxon>
        <taxon>Obba</taxon>
    </lineage>
</organism>
<protein>
    <submittedName>
        <fullName evidence="10">FAD/NAD(P)-binding domain-containing protein</fullName>
    </submittedName>
</protein>
<dbReference type="GO" id="GO:0030327">
    <property type="term" value="P:prenylated protein catabolic process"/>
    <property type="evidence" value="ECO:0007669"/>
    <property type="project" value="TreeGrafter"/>
</dbReference>
<feature type="chain" id="PRO_5034634806" evidence="8">
    <location>
        <begin position="18"/>
        <end position="560"/>
    </location>
</feature>
<sequence length="560" mass="61250">MRTEAILFALTASAAHAFQLPFRLPFLSGEYQTPIVLPDSSISAPQSIPNRIAIVGAGAGGSSAAFWIAKAKERFGLDVEVDVFEKNDYIGGRSTVVYPYGNISLEPVELGASIFVKANKNLWRATEEFELDRVGFEDDDNVMGVWDGSKFRLTTGGGWFFGGWWDKLKIIWRYGLDAPSRTQSIVGSMIDEYLELYAKTAPRFDNITELTQTMGWTHWVAQTTAEFFDSRGIDRRFTRELIEAATRVNYGQNVDSIHALEGLCSLAATGASSVKGGNFQIFEQFLARSGARVHLNTSVTALSQYSKDETSGWLVTTSGSAQPQAYRAVVLAAPFHTSSIALAAPTEMPSIPTQPYVHLHVTLLSTASPAPDAGYFGLLSGTAPTEVLTTWDGVRQGGLKPEFNSLTYHGLIRDKDGEVVESELGKEWVVKIFSEQRIEDAWLEQVFTGKVGWVHRKEWDAYPVLPPTTSFPPIRLAQGLYYVNAFEPFISTMETETLAARNAVDLLLRDEFDSGVCGKSSEAVSINAGGLPADPSPAATNDTMPAKAKASSEFVLGWDC</sequence>
<dbReference type="GO" id="GO:0001735">
    <property type="term" value="F:prenylcysteine oxidase activity"/>
    <property type="evidence" value="ECO:0007669"/>
    <property type="project" value="InterPro"/>
</dbReference>
<dbReference type="Pfam" id="PF07156">
    <property type="entry name" value="Prenylcys_lyase"/>
    <property type="match status" value="1"/>
</dbReference>
<keyword evidence="4 8" id="KW-0732">Signal</keyword>
<dbReference type="InterPro" id="IPR010795">
    <property type="entry name" value="Prenylcys_lyase"/>
</dbReference>
<dbReference type="Proteomes" id="UP000250043">
    <property type="component" value="Unassembled WGS sequence"/>
</dbReference>
<evidence type="ECO:0000256" key="3">
    <source>
        <dbReference type="ARBA" id="ARBA00022630"/>
    </source>
</evidence>
<evidence type="ECO:0000256" key="1">
    <source>
        <dbReference type="ARBA" id="ARBA00001974"/>
    </source>
</evidence>
<dbReference type="EMBL" id="KV722369">
    <property type="protein sequence ID" value="OCH92435.1"/>
    <property type="molecule type" value="Genomic_DNA"/>
</dbReference>
<evidence type="ECO:0000256" key="6">
    <source>
        <dbReference type="ARBA" id="ARBA00023002"/>
    </source>
</evidence>
<dbReference type="PANTHER" id="PTHR15944">
    <property type="entry name" value="FARNESYLCYSTEINE LYASE"/>
    <property type="match status" value="1"/>
</dbReference>
<comment type="cofactor">
    <cofactor evidence="1">
        <name>FAD</name>
        <dbReference type="ChEBI" id="CHEBI:57692"/>
    </cofactor>
</comment>
<evidence type="ECO:0000256" key="5">
    <source>
        <dbReference type="ARBA" id="ARBA00022827"/>
    </source>
</evidence>
<feature type="domain" description="Prenylcysteine lyase" evidence="9">
    <location>
        <begin position="164"/>
        <end position="508"/>
    </location>
</feature>
<gene>
    <name evidence="10" type="ORF">OBBRIDRAFT_791314</name>
</gene>
<evidence type="ECO:0000256" key="8">
    <source>
        <dbReference type="SAM" id="SignalP"/>
    </source>
</evidence>